<dbReference type="GO" id="GO:0003700">
    <property type="term" value="F:DNA-binding transcription factor activity"/>
    <property type="evidence" value="ECO:0007669"/>
    <property type="project" value="InterPro"/>
</dbReference>
<dbReference type="Gene3D" id="3.40.190.290">
    <property type="match status" value="1"/>
</dbReference>
<protein>
    <submittedName>
        <fullName evidence="6">LysR substrate-binding domain-containing protein</fullName>
    </submittedName>
</protein>
<gene>
    <name evidence="6" type="ORF">L2740_03935</name>
</gene>
<dbReference type="AlphaFoldDB" id="A0A9X1ZA40"/>
<dbReference type="InterPro" id="IPR058163">
    <property type="entry name" value="LysR-type_TF_proteobact-type"/>
</dbReference>
<evidence type="ECO:0000313" key="7">
    <source>
        <dbReference type="Proteomes" id="UP001139293"/>
    </source>
</evidence>
<dbReference type="SUPFAM" id="SSF46785">
    <property type="entry name" value="Winged helix' DNA-binding domain"/>
    <property type="match status" value="1"/>
</dbReference>
<dbReference type="RefSeq" id="WP_248948825.1">
    <property type="nucleotide sequence ID" value="NZ_JAKILB010000002.1"/>
</dbReference>
<keyword evidence="7" id="KW-1185">Reference proteome</keyword>
<dbReference type="CDD" id="cd08422">
    <property type="entry name" value="PBP2_CrgA_like"/>
    <property type="match status" value="1"/>
</dbReference>
<evidence type="ECO:0000256" key="2">
    <source>
        <dbReference type="ARBA" id="ARBA00023015"/>
    </source>
</evidence>
<dbReference type="GO" id="GO:0006351">
    <property type="term" value="P:DNA-templated transcription"/>
    <property type="evidence" value="ECO:0007669"/>
    <property type="project" value="TreeGrafter"/>
</dbReference>
<feature type="domain" description="HTH lysR-type" evidence="5">
    <location>
        <begin position="5"/>
        <end position="62"/>
    </location>
</feature>
<evidence type="ECO:0000256" key="1">
    <source>
        <dbReference type="ARBA" id="ARBA00009437"/>
    </source>
</evidence>
<keyword evidence="3" id="KW-0238">DNA-binding</keyword>
<dbReference type="InterPro" id="IPR005119">
    <property type="entry name" value="LysR_subst-bd"/>
</dbReference>
<dbReference type="SUPFAM" id="SSF53850">
    <property type="entry name" value="Periplasmic binding protein-like II"/>
    <property type="match status" value="1"/>
</dbReference>
<accession>A0A9X1ZA40</accession>
<evidence type="ECO:0000256" key="4">
    <source>
        <dbReference type="ARBA" id="ARBA00023163"/>
    </source>
</evidence>
<sequence>MKPSFNLNLLSSFYAVARHGSFAAAADELCLTHSVISKHIKQLESSLHSQLIIRTTRVLDLTEEGEFLYAKCLSIFNEVAQVKDYIDEKQRVVSGRLVVKMPSILKHDDGIAKSLEFMHVNHPDLMLDIVFDDNLGDLVKEGVDIAFRIGKLEDSSYLCRKIRDIDTFVVASPEYLKIAGIPTHPNELSQHKCLHYSHCLTGVNWSFKQEGKQFKVPITPALSSMSESMLAQYAIKGYGVTTSLDFVVANAIANKQLMSILKPFTWKTELFLVFPYAAVVPLKTRTLIDVILAESTN</sequence>
<comment type="caution">
    <text evidence="6">The sequence shown here is derived from an EMBL/GenBank/DDBJ whole genome shotgun (WGS) entry which is preliminary data.</text>
</comment>
<dbReference type="PROSITE" id="PS50931">
    <property type="entry name" value="HTH_LYSR"/>
    <property type="match status" value="1"/>
</dbReference>
<comment type="similarity">
    <text evidence="1">Belongs to the LysR transcriptional regulatory family.</text>
</comment>
<dbReference type="EMBL" id="JAKILB010000002">
    <property type="protein sequence ID" value="MCL1137696.1"/>
    <property type="molecule type" value="Genomic_DNA"/>
</dbReference>
<dbReference type="Pfam" id="PF03466">
    <property type="entry name" value="LysR_substrate"/>
    <property type="match status" value="1"/>
</dbReference>
<dbReference type="FunFam" id="1.10.10.10:FF:000001">
    <property type="entry name" value="LysR family transcriptional regulator"/>
    <property type="match status" value="1"/>
</dbReference>
<evidence type="ECO:0000259" key="5">
    <source>
        <dbReference type="PROSITE" id="PS50931"/>
    </source>
</evidence>
<keyword evidence="2" id="KW-0805">Transcription regulation</keyword>
<dbReference type="Pfam" id="PF00126">
    <property type="entry name" value="HTH_1"/>
    <property type="match status" value="1"/>
</dbReference>
<dbReference type="InterPro" id="IPR000847">
    <property type="entry name" value="LysR_HTH_N"/>
</dbReference>
<evidence type="ECO:0000256" key="3">
    <source>
        <dbReference type="ARBA" id="ARBA00023125"/>
    </source>
</evidence>
<dbReference type="Proteomes" id="UP001139293">
    <property type="component" value="Unassembled WGS sequence"/>
</dbReference>
<proteinExistence type="inferred from homology"/>
<organism evidence="6 7">
    <name type="scientific">Shewanella pneumatophori</name>
    <dbReference type="NCBI Taxonomy" id="314092"/>
    <lineage>
        <taxon>Bacteria</taxon>
        <taxon>Pseudomonadati</taxon>
        <taxon>Pseudomonadota</taxon>
        <taxon>Gammaproteobacteria</taxon>
        <taxon>Alteromonadales</taxon>
        <taxon>Shewanellaceae</taxon>
        <taxon>Shewanella</taxon>
    </lineage>
</organism>
<dbReference type="InterPro" id="IPR036390">
    <property type="entry name" value="WH_DNA-bd_sf"/>
</dbReference>
<name>A0A9X1ZA40_9GAMM</name>
<evidence type="ECO:0000313" key="6">
    <source>
        <dbReference type="EMBL" id="MCL1137696.1"/>
    </source>
</evidence>
<dbReference type="InterPro" id="IPR036388">
    <property type="entry name" value="WH-like_DNA-bd_sf"/>
</dbReference>
<dbReference type="GO" id="GO:0043565">
    <property type="term" value="F:sequence-specific DNA binding"/>
    <property type="evidence" value="ECO:0007669"/>
    <property type="project" value="TreeGrafter"/>
</dbReference>
<dbReference type="PANTHER" id="PTHR30537:SF5">
    <property type="entry name" value="HTH-TYPE TRANSCRIPTIONAL ACTIVATOR TTDR-RELATED"/>
    <property type="match status" value="1"/>
</dbReference>
<reference evidence="6" key="1">
    <citation type="submission" date="2022-01" db="EMBL/GenBank/DDBJ databases">
        <title>Whole genome-based taxonomy of the Shewanellaceae.</title>
        <authorList>
            <person name="Martin-Rodriguez A.J."/>
        </authorList>
    </citation>
    <scope>NUCLEOTIDE SEQUENCE</scope>
    <source>
        <strain evidence="6">KCTC 23973</strain>
    </source>
</reference>
<dbReference type="PANTHER" id="PTHR30537">
    <property type="entry name" value="HTH-TYPE TRANSCRIPTIONAL REGULATOR"/>
    <property type="match status" value="1"/>
</dbReference>
<keyword evidence="4" id="KW-0804">Transcription</keyword>
<dbReference type="Gene3D" id="1.10.10.10">
    <property type="entry name" value="Winged helix-like DNA-binding domain superfamily/Winged helix DNA-binding domain"/>
    <property type="match status" value="1"/>
</dbReference>